<keyword evidence="3" id="KW-1185">Reference proteome</keyword>
<accession>A0AAF3J9N6</accession>
<dbReference type="AlphaFoldDB" id="A0AAF3J9N6"/>
<keyword evidence="2" id="KW-0812">Transmembrane</keyword>
<evidence type="ECO:0000313" key="3">
    <source>
        <dbReference type="Proteomes" id="UP000887575"/>
    </source>
</evidence>
<keyword evidence="2" id="KW-1133">Transmembrane helix</keyword>
<reference evidence="4" key="1">
    <citation type="submission" date="2024-02" db="UniProtKB">
        <authorList>
            <consortium name="WormBaseParasite"/>
        </authorList>
    </citation>
    <scope>IDENTIFICATION</scope>
</reference>
<feature type="region of interest" description="Disordered" evidence="1">
    <location>
        <begin position="1"/>
        <end position="38"/>
    </location>
</feature>
<sequence length="114" mass="11744">MDKEKTVIDILDTDQPPAQYSKKTPPAKPQRAQPTGANGISAGIDATTHVHTGHAGNDVALCCFGAVIGACVESCMASCPCTTGRSKLIFVLVTLGIVLLCFAFVGLILLVDGG</sequence>
<proteinExistence type="predicted"/>
<protein>
    <submittedName>
        <fullName evidence="4">Transmembrane protein</fullName>
    </submittedName>
</protein>
<evidence type="ECO:0000256" key="2">
    <source>
        <dbReference type="SAM" id="Phobius"/>
    </source>
</evidence>
<organism evidence="3 4">
    <name type="scientific">Mesorhabditis belari</name>
    <dbReference type="NCBI Taxonomy" id="2138241"/>
    <lineage>
        <taxon>Eukaryota</taxon>
        <taxon>Metazoa</taxon>
        <taxon>Ecdysozoa</taxon>
        <taxon>Nematoda</taxon>
        <taxon>Chromadorea</taxon>
        <taxon>Rhabditida</taxon>
        <taxon>Rhabditina</taxon>
        <taxon>Rhabditomorpha</taxon>
        <taxon>Rhabditoidea</taxon>
        <taxon>Rhabditidae</taxon>
        <taxon>Mesorhabditinae</taxon>
        <taxon>Mesorhabditis</taxon>
    </lineage>
</organism>
<dbReference type="WBParaSite" id="MBELARI_LOCUS5276">
    <property type="protein sequence ID" value="MBELARI_LOCUS5276"/>
    <property type="gene ID" value="MBELARI_LOCUS5276"/>
</dbReference>
<dbReference type="Proteomes" id="UP000887575">
    <property type="component" value="Unassembled WGS sequence"/>
</dbReference>
<evidence type="ECO:0000256" key="1">
    <source>
        <dbReference type="SAM" id="MobiDB-lite"/>
    </source>
</evidence>
<evidence type="ECO:0000313" key="4">
    <source>
        <dbReference type="WBParaSite" id="MBELARI_LOCUS5276"/>
    </source>
</evidence>
<keyword evidence="2" id="KW-0472">Membrane</keyword>
<feature type="transmembrane region" description="Helical" evidence="2">
    <location>
        <begin position="88"/>
        <end position="111"/>
    </location>
</feature>
<name>A0AAF3J9N6_9BILA</name>